<dbReference type="InterPro" id="IPR039100">
    <property type="entry name" value="Sdo1/SBDS-like"/>
</dbReference>
<dbReference type="SUPFAM" id="SSF89895">
    <property type="entry name" value="FYSH domain"/>
    <property type="match status" value="1"/>
</dbReference>
<dbReference type="InterPro" id="IPR002140">
    <property type="entry name" value="Sdo1/SBDS"/>
</dbReference>
<gene>
    <name evidence="5" type="ORF">ASJ82_06530</name>
    <name evidence="6" type="ORF">MSCUN_02060</name>
</gene>
<feature type="domain" description="Ribosome maturation protein SDO1/SBDS C-terminal" evidence="4">
    <location>
        <begin position="165"/>
        <end position="230"/>
    </location>
</feature>
<dbReference type="Proteomes" id="UP000246004">
    <property type="component" value="Unassembled WGS sequence"/>
</dbReference>
<dbReference type="InterPro" id="IPR046928">
    <property type="entry name" value="SDO1/SBDS_C"/>
</dbReference>
<evidence type="ECO:0000256" key="1">
    <source>
        <dbReference type="ARBA" id="ARBA00007433"/>
    </source>
</evidence>
<comment type="similarity">
    <text evidence="1">Belongs to the SDO1/SBDS family.</text>
</comment>
<reference evidence="5 7" key="2">
    <citation type="journal article" date="2017" name="BMC Genomics">
        <title>Genomic analysis of methanogenic archaea reveals a shift towards energy conservation.</title>
        <authorList>
            <person name="Gilmore S.P."/>
            <person name="Henske J.K."/>
            <person name="Sexton J.A."/>
            <person name="Solomon K.V."/>
            <person name="Seppala S."/>
            <person name="Yoo J.I."/>
            <person name="Huyett L.M."/>
            <person name="Pressman A."/>
            <person name="Cogan J.Z."/>
            <person name="Kivenson V."/>
            <person name="Peng X."/>
            <person name="Tan Y."/>
            <person name="Valentine D.L."/>
            <person name="O'Malley M.A."/>
        </authorList>
    </citation>
    <scope>NUCLEOTIDE SEQUENCE [LARGE SCALE GENOMIC DNA]</scope>
    <source>
        <strain evidence="5 7">1R-7</strain>
    </source>
</reference>
<dbReference type="Pfam" id="PF09377">
    <property type="entry name" value="SBDS_domain_II"/>
    <property type="match status" value="1"/>
</dbReference>
<dbReference type="Gene3D" id="3.30.70.240">
    <property type="match status" value="1"/>
</dbReference>
<dbReference type="InterPro" id="IPR036786">
    <property type="entry name" value="Ribosome_mat_SBDS_N_sf"/>
</dbReference>
<reference evidence="6 8" key="1">
    <citation type="submission" date="2016-04" db="EMBL/GenBank/DDBJ databases">
        <title>Genome sequence of Methanosphaera cuniculi DSM 4103.</title>
        <authorList>
            <person name="Poehlein A."/>
            <person name="Seedorf H."/>
            <person name="Daniel R."/>
        </authorList>
    </citation>
    <scope>NUCLEOTIDE SEQUENCE [LARGE SCALE GENOMIC DNA]</scope>
    <source>
        <strain evidence="6 8">DSM 4103</strain>
    </source>
</reference>
<dbReference type="GO" id="GO:0042256">
    <property type="term" value="P:cytosolic ribosome assembly"/>
    <property type="evidence" value="ECO:0007669"/>
    <property type="project" value="InterPro"/>
</dbReference>
<dbReference type="Gene3D" id="3.30.1250.10">
    <property type="entry name" value="Ribosome maturation protein SBDS, N-terminal domain"/>
    <property type="match status" value="1"/>
</dbReference>
<dbReference type="PANTHER" id="PTHR10927">
    <property type="entry name" value="RIBOSOME MATURATION PROTEIN SBDS"/>
    <property type="match status" value="1"/>
</dbReference>
<comment type="caution">
    <text evidence="5">The sequence shown here is derived from an EMBL/GenBank/DDBJ whole genome shotgun (WGS) entry which is preliminary data.</text>
</comment>
<evidence type="ECO:0000313" key="8">
    <source>
        <dbReference type="Proteomes" id="UP000246004"/>
    </source>
</evidence>
<evidence type="ECO:0000313" key="6">
    <source>
        <dbReference type="EMBL" id="PWL08880.1"/>
    </source>
</evidence>
<dbReference type="PANTHER" id="PTHR10927:SF4">
    <property type="entry name" value="RIBOSOME MATURATION PROTEIN SDO1 HOMOLOG"/>
    <property type="match status" value="1"/>
</dbReference>
<evidence type="ECO:0000313" key="5">
    <source>
        <dbReference type="EMBL" id="PAV06798.1"/>
    </source>
</evidence>
<dbReference type="Proteomes" id="UP000217528">
    <property type="component" value="Unassembled WGS sequence"/>
</dbReference>
<organism evidence="5 7">
    <name type="scientific">Methanosphaera cuniculi</name>
    <dbReference type="NCBI Taxonomy" id="1077256"/>
    <lineage>
        <taxon>Archaea</taxon>
        <taxon>Methanobacteriati</taxon>
        <taxon>Methanobacteriota</taxon>
        <taxon>Methanomada group</taxon>
        <taxon>Methanobacteria</taxon>
        <taxon>Methanobacteriales</taxon>
        <taxon>Methanobacteriaceae</taxon>
        <taxon>Methanosphaera</taxon>
    </lineage>
</organism>
<dbReference type="Gene3D" id="1.10.10.900">
    <property type="entry name" value="SBDS protein C-terminal domain, subdomain 1"/>
    <property type="match status" value="1"/>
</dbReference>
<protein>
    <submittedName>
        <fullName evidence="5">RNA-associated protein</fullName>
    </submittedName>
    <submittedName>
        <fullName evidence="6">Shwachman-bodian-diamond syndrome (SBDS) protein</fullName>
    </submittedName>
</protein>
<keyword evidence="7" id="KW-1185">Reference proteome</keyword>
<dbReference type="OrthoDB" id="84504at2157"/>
<sequence length="231" mass="25951">MVNVDEAVIARLESYGERFEILVDAELAADYKRGEDIAIEDVLAVEEVFKDAHKADKASEETMMKAFETTDALEVADKILHKGTIQITAQQKRQMQEEKTKQVINQIAREAINPQTKLPHPPKRIQKAMEEAKVHIDPMKTVEEQIQPTVKAILTKIPIRIEKVQVAIKIPGTYAGKAYSTINQYGKLQKEEWESDGSWIGIVEIPGGLQDEFFTALSGLTHGEVESKLIK</sequence>
<evidence type="ECO:0000259" key="2">
    <source>
        <dbReference type="Pfam" id="PF01172"/>
    </source>
</evidence>
<evidence type="ECO:0000313" key="7">
    <source>
        <dbReference type="Proteomes" id="UP000217528"/>
    </source>
</evidence>
<dbReference type="SUPFAM" id="SSF109728">
    <property type="entry name" value="Hypothetical protein AF0491, middle domain"/>
    <property type="match status" value="1"/>
</dbReference>
<dbReference type="EMBL" id="LMVN01000026">
    <property type="protein sequence ID" value="PAV06798.1"/>
    <property type="molecule type" value="Genomic_DNA"/>
</dbReference>
<dbReference type="InterPro" id="IPR018978">
    <property type="entry name" value="SDO1/SBDS_central"/>
</dbReference>
<feature type="domain" description="Ribosome maturation protein SDO1/SBDS central" evidence="3">
    <location>
        <begin position="101"/>
        <end position="161"/>
    </location>
</feature>
<dbReference type="SUPFAM" id="SSF54980">
    <property type="entry name" value="EF-G C-terminal domain-like"/>
    <property type="match status" value="1"/>
</dbReference>
<evidence type="ECO:0000259" key="4">
    <source>
        <dbReference type="Pfam" id="PF20268"/>
    </source>
</evidence>
<dbReference type="EMBL" id="LWMS01000006">
    <property type="protein sequence ID" value="PWL08880.1"/>
    <property type="molecule type" value="Genomic_DNA"/>
</dbReference>
<name>A0A2A2HBQ6_9EURY</name>
<dbReference type="Pfam" id="PF20268">
    <property type="entry name" value="SBDS_C"/>
    <property type="match status" value="1"/>
</dbReference>
<dbReference type="RefSeq" id="WP_095609231.1">
    <property type="nucleotide sequence ID" value="NZ_CAUHCB010000003.1"/>
</dbReference>
<dbReference type="InterPro" id="IPR037188">
    <property type="entry name" value="Sdo1/SBDS_central_sf"/>
</dbReference>
<dbReference type="Pfam" id="PF01172">
    <property type="entry name" value="SBDS_N"/>
    <property type="match status" value="1"/>
</dbReference>
<proteinExistence type="inferred from homology"/>
<dbReference type="AlphaFoldDB" id="A0A2A2HBQ6"/>
<feature type="domain" description="Ribosome maturation protein SDO1/SBDS N-terminal" evidence="2">
    <location>
        <begin position="7"/>
        <end position="93"/>
    </location>
</feature>
<dbReference type="InterPro" id="IPR035647">
    <property type="entry name" value="EFG_III/V"/>
</dbReference>
<dbReference type="InterPro" id="IPR019783">
    <property type="entry name" value="SDO1/SBDS_N"/>
</dbReference>
<evidence type="ECO:0000259" key="3">
    <source>
        <dbReference type="Pfam" id="PF09377"/>
    </source>
</evidence>
<accession>A0A2A2HBQ6</accession>
<dbReference type="NCBIfam" id="TIGR00291">
    <property type="entry name" value="RNA_SBDS"/>
    <property type="match status" value="1"/>
</dbReference>